<accession>A0ABV1VCR9</accession>
<evidence type="ECO:0000313" key="3">
    <source>
        <dbReference type="Proteomes" id="UP001490330"/>
    </source>
</evidence>
<keyword evidence="3" id="KW-1185">Reference proteome</keyword>
<proteinExistence type="predicted"/>
<evidence type="ECO:0000256" key="1">
    <source>
        <dbReference type="SAM" id="MobiDB-lite"/>
    </source>
</evidence>
<feature type="region of interest" description="Disordered" evidence="1">
    <location>
        <begin position="53"/>
        <end position="74"/>
    </location>
</feature>
<protein>
    <submittedName>
        <fullName evidence="2">Uncharacterized protein</fullName>
    </submittedName>
</protein>
<reference evidence="2 3" key="1">
    <citation type="submission" date="2024-06" db="EMBL/GenBank/DDBJ databases">
        <title>The Natural Products Discovery Center: Release of the First 8490 Sequenced Strains for Exploring Actinobacteria Biosynthetic Diversity.</title>
        <authorList>
            <person name="Kalkreuter E."/>
            <person name="Kautsar S.A."/>
            <person name="Yang D."/>
            <person name="Bader C.D."/>
            <person name="Teijaro C.N."/>
            <person name="Fluegel L."/>
            <person name="Davis C.M."/>
            <person name="Simpson J.R."/>
            <person name="Lauterbach L."/>
            <person name="Steele A.D."/>
            <person name="Gui C."/>
            <person name="Meng S."/>
            <person name="Li G."/>
            <person name="Viehrig K."/>
            <person name="Ye F."/>
            <person name="Su P."/>
            <person name="Kiefer A.F."/>
            <person name="Nichols A."/>
            <person name="Cepeda A.J."/>
            <person name="Yan W."/>
            <person name="Fan B."/>
            <person name="Jiang Y."/>
            <person name="Adhikari A."/>
            <person name="Zheng C.-J."/>
            <person name="Schuster L."/>
            <person name="Cowan T.M."/>
            <person name="Smanski M.J."/>
            <person name="Chevrette M.G."/>
            <person name="De Carvalho L.P.S."/>
            <person name="Shen B."/>
        </authorList>
    </citation>
    <scope>NUCLEOTIDE SEQUENCE [LARGE SCALE GENOMIC DNA]</scope>
    <source>
        <strain evidence="2 3">NPDC000632</strain>
    </source>
</reference>
<dbReference type="EMBL" id="JBEPCV010000005">
    <property type="protein sequence ID" value="MER6903800.1"/>
    <property type="molecule type" value="Genomic_DNA"/>
</dbReference>
<organism evidence="2 3">
    <name type="scientific">Streptomyces flaveolus</name>
    <dbReference type="NCBI Taxonomy" id="67297"/>
    <lineage>
        <taxon>Bacteria</taxon>
        <taxon>Bacillati</taxon>
        <taxon>Actinomycetota</taxon>
        <taxon>Actinomycetes</taxon>
        <taxon>Kitasatosporales</taxon>
        <taxon>Streptomycetaceae</taxon>
        <taxon>Streptomyces</taxon>
    </lineage>
</organism>
<comment type="caution">
    <text evidence="2">The sequence shown here is derived from an EMBL/GenBank/DDBJ whole genome shotgun (WGS) entry which is preliminary data.</text>
</comment>
<dbReference type="Proteomes" id="UP001490330">
    <property type="component" value="Unassembled WGS sequence"/>
</dbReference>
<sequence>MLHHTHPLLGRPVLDTASGRTGVLQAIAPDGDTPQPVAWLRPEGGGTEWTTSLRAIEPVTAPDPPPDDPSRSGH</sequence>
<dbReference type="RefSeq" id="WP_350715407.1">
    <property type="nucleotide sequence ID" value="NZ_JBEPCO010000002.1"/>
</dbReference>
<evidence type="ECO:0000313" key="2">
    <source>
        <dbReference type="EMBL" id="MER6903800.1"/>
    </source>
</evidence>
<gene>
    <name evidence="2" type="ORF">ABT322_08430</name>
</gene>
<name>A0ABV1VCR9_9ACTN</name>